<sequence length="34" mass="3316">MSIVGGLIAAGPYVSAEGAQNAGEGSTLIALKLR</sequence>
<dbReference type="AlphaFoldDB" id="A0A380TJA0"/>
<proteinExistence type="predicted"/>
<accession>A0A380TJA0</accession>
<name>A0A380TJA0_9ZZZZ</name>
<reference evidence="1" key="1">
    <citation type="submission" date="2018-07" db="EMBL/GenBank/DDBJ databases">
        <authorList>
            <person name="Quirk P.G."/>
            <person name="Krulwich T.A."/>
        </authorList>
    </citation>
    <scope>NUCLEOTIDE SEQUENCE</scope>
</reference>
<protein>
    <submittedName>
        <fullName evidence="1">Uncharacterized protein</fullName>
    </submittedName>
</protein>
<gene>
    <name evidence="1" type="ORF">DF3PB_710012</name>
</gene>
<evidence type="ECO:0000313" key="1">
    <source>
        <dbReference type="EMBL" id="SUS08520.1"/>
    </source>
</evidence>
<organism evidence="1">
    <name type="scientific">metagenome</name>
    <dbReference type="NCBI Taxonomy" id="256318"/>
    <lineage>
        <taxon>unclassified sequences</taxon>
        <taxon>metagenomes</taxon>
    </lineage>
</organism>
<dbReference type="EMBL" id="UIDG01000625">
    <property type="protein sequence ID" value="SUS08520.1"/>
    <property type="molecule type" value="Genomic_DNA"/>
</dbReference>